<evidence type="ECO:0000313" key="2">
    <source>
        <dbReference type="Proteomes" id="UP000188320"/>
    </source>
</evidence>
<sequence>MIVKNGEKRDLVEEHVNSWISQGVSQIECARRVIDLFVVSVLLDAGAGSKWKYIDDKTGLELKRTEGLGIASLRMYEDGYFSSDPENPFRVDYFLMKGSDNERVSVCSLWEVISIGLLDVWPKAGAELSGKSLGDAWVCKLLEKKGVSCDGVSPSGIVPFHKLSMWLTWSLTEVLSRVGSIEVLDLAMLTGLPEYRNGGLLVDMGVIGFKSDFENKFKGKVVVQGEDNTPLYEVDSEIIVQWRCLTIVVLDKLHDIMTETLGVDKNTFTLSMLLEGGTWKVNIFLVC</sequence>
<gene>
    <name evidence="1" type="ORF">AX774_g1537</name>
</gene>
<accession>A0A1R1PVF8</accession>
<organism evidence="1 2">
    <name type="scientific">Zancudomyces culisetae</name>
    <name type="common">Gut fungus</name>
    <name type="synonym">Smittium culisetae</name>
    <dbReference type="NCBI Taxonomy" id="1213189"/>
    <lineage>
        <taxon>Eukaryota</taxon>
        <taxon>Fungi</taxon>
        <taxon>Fungi incertae sedis</taxon>
        <taxon>Zoopagomycota</taxon>
        <taxon>Kickxellomycotina</taxon>
        <taxon>Harpellomycetes</taxon>
        <taxon>Harpellales</taxon>
        <taxon>Legeriomycetaceae</taxon>
        <taxon>Zancudomyces</taxon>
    </lineage>
</organism>
<comment type="caution">
    <text evidence="1">The sequence shown here is derived from an EMBL/GenBank/DDBJ whole genome shotgun (WGS) entry which is preliminary data.</text>
</comment>
<name>A0A1R1PVF8_ZANCU</name>
<dbReference type="PANTHER" id="PTHR31687">
    <property type="match status" value="1"/>
</dbReference>
<proteinExistence type="predicted"/>
<protein>
    <submittedName>
        <fullName evidence="1">Protein urg3</fullName>
    </submittedName>
</protein>
<keyword evidence="2" id="KW-1185">Reference proteome</keyword>
<dbReference type="Proteomes" id="UP000188320">
    <property type="component" value="Unassembled WGS sequence"/>
</dbReference>
<dbReference type="PANTHER" id="PTHR31687:SF3">
    <property type="entry name" value="PROTEIN URG3"/>
    <property type="match status" value="1"/>
</dbReference>
<dbReference type="EMBL" id="LSSK01000130">
    <property type="protein sequence ID" value="OMH84924.1"/>
    <property type="molecule type" value="Genomic_DNA"/>
</dbReference>
<evidence type="ECO:0000313" key="1">
    <source>
        <dbReference type="EMBL" id="OMH84924.1"/>
    </source>
</evidence>
<dbReference type="AlphaFoldDB" id="A0A1R1PVF8"/>
<reference evidence="2" key="1">
    <citation type="submission" date="2017-01" db="EMBL/GenBank/DDBJ databases">
        <authorList>
            <person name="Wang Y."/>
            <person name="White M."/>
            <person name="Kvist S."/>
            <person name="Moncalvo J.-M."/>
        </authorList>
    </citation>
    <scope>NUCLEOTIDE SEQUENCE [LARGE SCALE GENOMIC DNA]</scope>
    <source>
        <strain evidence="2">COL-18-3</strain>
    </source>
</reference>
<dbReference type="Pfam" id="PF07958">
    <property type="entry name" value="DUF1688"/>
    <property type="match status" value="1"/>
</dbReference>
<dbReference type="OrthoDB" id="2153176at2759"/>
<dbReference type="InterPro" id="IPR012469">
    <property type="entry name" value="DUF1688"/>
</dbReference>